<feature type="compositionally biased region" description="Low complexity" evidence="6">
    <location>
        <begin position="1001"/>
        <end position="1010"/>
    </location>
</feature>
<dbReference type="GO" id="GO:0005262">
    <property type="term" value="F:calcium channel activity"/>
    <property type="evidence" value="ECO:0007669"/>
    <property type="project" value="TreeGrafter"/>
</dbReference>
<feature type="transmembrane region" description="Helical" evidence="7">
    <location>
        <begin position="647"/>
        <end position="671"/>
    </location>
</feature>
<evidence type="ECO:0000259" key="8">
    <source>
        <dbReference type="PROSITE" id="PS50222"/>
    </source>
</evidence>
<evidence type="ECO:0000313" key="9">
    <source>
        <dbReference type="EMBL" id="GIL79946.1"/>
    </source>
</evidence>
<dbReference type="Pfam" id="PF00924">
    <property type="entry name" value="MS_channel_2nd"/>
    <property type="match status" value="1"/>
</dbReference>
<evidence type="ECO:0000256" key="1">
    <source>
        <dbReference type="ARBA" id="ARBA00004370"/>
    </source>
</evidence>
<feature type="compositionally biased region" description="Gly residues" evidence="6">
    <location>
        <begin position="1348"/>
        <end position="1357"/>
    </location>
</feature>
<feature type="compositionally biased region" description="Low complexity" evidence="6">
    <location>
        <begin position="909"/>
        <end position="929"/>
    </location>
</feature>
<dbReference type="OrthoDB" id="544685at2759"/>
<dbReference type="InterPro" id="IPR010920">
    <property type="entry name" value="LSM_dom_sf"/>
</dbReference>
<feature type="compositionally biased region" description="Basic and acidic residues" evidence="6">
    <location>
        <begin position="557"/>
        <end position="569"/>
    </location>
</feature>
<feature type="region of interest" description="Disordered" evidence="6">
    <location>
        <begin position="279"/>
        <end position="302"/>
    </location>
</feature>
<feature type="compositionally biased region" description="Low complexity" evidence="6">
    <location>
        <begin position="1121"/>
        <end position="1141"/>
    </location>
</feature>
<feature type="transmembrane region" description="Helical" evidence="7">
    <location>
        <begin position="1465"/>
        <end position="1484"/>
    </location>
</feature>
<feature type="region of interest" description="Disordered" evidence="6">
    <location>
        <begin position="825"/>
        <end position="859"/>
    </location>
</feature>
<feature type="compositionally biased region" description="Low complexity" evidence="6">
    <location>
        <begin position="281"/>
        <end position="302"/>
    </location>
</feature>
<feature type="compositionally biased region" description="Pro residues" evidence="6">
    <location>
        <begin position="981"/>
        <end position="990"/>
    </location>
</feature>
<feature type="compositionally biased region" description="Low complexity" evidence="6">
    <location>
        <begin position="971"/>
        <end position="980"/>
    </location>
</feature>
<dbReference type="InterPro" id="IPR018247">
    <property type="entry name" value="EF_Hand_1_Ca_BS"/>
</dbReference>
<feature type="transmembrane region" description="Helical" evidence="7">
    <location>
        <begin position="613"/>
        <end position="635"/>
    </location>
</feature>
<keyword evidence="2 7" id="KW-0812">Transmembrane</keyword>
<comment type="caution">
    <text evidence="9">The sequence shown here is derived from an EMBL/GenBank/DDBJ whole genome shotgun (WGS) entry which is preliminary data.</text>
</comment>
<dbReference type="InterPro" id="IPR011992">
    <property type="entry name" value="EF-hand-dom_pair"/>
</dbReference>
<dbReference type="Proteomes" id="UP000747110">
    <property type="component" value="Unassembled WGS sequence"/>
</dbReference>
<proteinExistence type="predicted"/>
<feature type="transmembrane region" description="Helical" evidence="7">
    <location>
        <begin position="732"/>
        <end position="754"/>
    </location>
</feature>
<feature type="region of interest" description="Disordered" evidence="6">
    <location>
        <begin position="517"/>
        <end position="571"/>
    </location>
</feature>
<organism evidence="9 10">
    <name type="scientific">Volvox reticuliferus</name>
    <dbReference type="NCBI Taxonomy" id="1737510"/>
    <lineage>
        <taxon>Eukaryota</taxon>
        <taxon>Viridiplantae</taxon>
        <taxon>Chlorophyta</taxon>
        <taxon>core chlorophytes</taxon>
        <taxon>Chlorophyceae</taxon>
        <taxon>CS clade</taxon>
        <taxon>Chlamydomonadales</taxon>
        <taxon>Volvocaceae</taxon>
        <taxon>Volvox</taxon>
    </lineage>
</organism>
<feature type="transmembrane region" description="Helical" evidence="7">
    <location>
        <begin position="691"/>
        <end position="711"/>
    </location>
</feature>
<dbReference type="SUPFAM" id="SSF50182">
    <property type="entry name" value="Sm-like ribonucleoproteins"/>
    <property type="match status" value="1"/>
</dbReference>
<dbReference type="InterPro" id="IPR002048">
    <property type="entry name" value="EF_hand_dom"/>
</dbReference>
<keyword evidence="5 7" id="KW-0472">Membrane</keyword>
<reference evidence="9" key="1">
    <citation type="journal article" date="2021" name="Proc. Natl. Acad. Sci. U.S.A.">
        <title>Three genomes in the algal genus Volvox reveal the fate of a haploid sex-determining region after a transition to homothallism.</title>
        <authorList>
            <person name="Yamamoto K."/>
            <person name="Hamaji T."/>
            <person name="Kawai-Toyooka H."/>
            <person name="Matsuzaki R."/>
            <person name="Takahashi F."/>
            <person name="Nishimura Y."/>
            <person name="Kawachi M."/>
            <person name="Noguchi H."/>
            <person name="Minakuchi Y."/>
            <person name="Umen J.G."/>
            <person name="Toyoda A."/>
            <person name="Nozaki H."/>
        </authorList>
    </citation>
    <scope>NUCLEOTIDE SEQUENCE</scope>
    <source>
        <strain evidence="9">NIES-3786</strain>
    </source>
</reference>
<feature type="transmembrane region" description="Helical" evidence="7">
    <location>
        <begin position="1443"/>
        <end position="1460"/>
    </location>
</feature>
<accession>A0A8J4CGW2</accession>
<evidence type="ECO:0000313" key="10">
    <source>
        <dbReference type="Proteomes" id="UP000747110"/>
    </source>
</evidence>
<evidence type="ECO:0000256" key="2">
    <source>
        <dbReference type="ARBA" id="ARBA00022692"/>
    </source>
</evidence>
<feature type="compositionally biased region" description="Basic residues" evidence="6">
    <location>
        <begin position="825"/>
        <end position="834"/>
    </location>
</feature>
<dbReference type="GO" id="GO:0005509">
    <property type="term" value="F:calcium ion binding"/>
    <property type="evidence" value="ECO:0007669"/>
    <property type="project" value="InterPro"/>
</dbReference>
<dbReference type="GO" id="GO:0016020">
    <property type="term" value="C:membrane"/>
    <property type="evidence" value="ECO:0007669"/>
    <property type="project" value="UniProtKB-SubCell"/>
</dbReference>
<feature type="domain" description="EF-hand" evidence="8">
    <location>
        <begin position="1388"/>
        <end position="1423"/>
    </location>
</feature>
<keyword evidence="4 7" id="KW-1133">Transmembrane helix</keyword>
<dbReference type="PANTHER" id="PTHR31323:SF1">
    <property type="entry name" value="MECHANOSENSITIVE ION CHANNEL PROTEIN"/>
    <property type="match status" value="1"/>
</dbReference>
<feature type="region of interest" description="Disordered" evidence="6">
    <location>
        <begin position="1097"/>
        <end position="1203"/>
    </location>
</feature>
<name>A0A8J4CGW2_9CHLO</name>
<feature type="region of interest" description="Disordered" evidence="6">
    <location>
        <begin position="54"/>
        <end position="137"/>
    </location>
</feature>
<keyword evidence="10" id="KW-1185">Reference proteome</keyword>
<dbReference type="PROSITE" id="PS00018">
    <property type="entry name" value="EF_HAND_1"/>
    <property type="match status" value="1"/>
</dbReference>
<dbReference type="PROSITE" id="PS50222">
    <property type="entry name" value="EF_HAND_2"/>
    <property type="match status" value="1"/>
</dbReference>
<dbReference type="GO" id="GO:0006874">
    <property type="term" value="P:intracellular calcium ion homeostasis"/>
    <property type="evidence" value="ECO:0007669"/>
    <property type="project" value="TreeGrafter"/>
</dbReference>
<evidence type="ECO:0000256" key="5">
    <source>
        <dbReference type="ARBA" id="ARBA00023136"/>
    </source>
</evidence>
<dbReference type="SUPFAM" id="SSF47473">
    <property type="entry name" value="EF-hand"/>
    <property type="match status" value="1"/>
</dbReference>
<evidence type="ECO:0000256" key="7">
    <source>
        <dbReference type="SAM" id="Phobius"/>
    </source>
</evidence>
<feature type="compositionally biased region" description="Polar residues" evidence="6">
    <location>
        <begin position="1358"/>
        <end position="1367"/>
    </location>
</feature>
<evidence type="ECO:0000256" key="6">
    <source>
        <dbReference type="SAM" id="MobiDB-lite"/>
    </source>
</evidence>
<keyword evidence="3" id="KW-0106">Calcium</keyword>
<dbReference type="InterPro" id="IPR023408">
    <property type="entry name" value="MscS_beta-dom_sf"/>
</dbReference>
<evidence type="ECO:0000256" key="3">
    <source>
        <dbReference type="ARBA" id="ARBA00022837"/>
    </source>
</evidence>
<feature type="region of interest" description="Disordered" evidence="6">
    <location>
        <begin position="1"/>
        <end position="24"/>
    </location>
</feature>
<dbReference type="PANTHER" id="PTHR31323">
    <property type="entry name" value="MECHANOSENSITIVE ION CHANNEL PROTEIN MSY2"/>
    <property type="match status" value="1"/>
</dbReference>
<feature type="compositionally biased region" description="Low complexity" evidence="6">
    <location>
        <begin position="1172"/>
        <end position="1182"/>
    </location>
</feature>
<feature type="compositionally biased region" description="Gly residues" evidence="6">
    <location>
        <begin position="844"/>
        <end position="856"/>
    </location>
</feature>
<gene>
    <name evidence="9" type="ORF">Vretifemale_9175</name>
</gene>
<feature type="region of interest" description="Disordered" evidence="6">
    <location>
        <begin position="1333"/>
        <end position="1367"/>
    </location>
</feature>
<dbReference type="InterPro" id="IPR006685">
    <property type="entry name" value="MscS_channel_2nd"/>
</dbReference>
<dbReference type="EMBL" id="BNCP01000017">
    <property type="protein sequence ID" value="GIL79946.1"/>
    <property type="molecule type" value="Genomic_DNA"/>
</dbReference>
<protein>
    <recommendedName>
        <fullName evidence="8">EF-hand domain-containing protein</fullName>
    </recommendedName>
</protein>
<feature type="compositionally biased region" description="Gly residues" evidence="6">
    <location>
        <begin position="1105"/>
        <end position="1120"/>
    </location>
</feature>
<evidence type="ECO:0000256" key="4">
    <source>
        <dbReference type="ARBA" id="ARBA00022989"/>
    </source>
</evidence>
<feature type="compositionally biased region" description="Pro residues" evidence="6">
    <location>
        <begin position="1011"/>
        <end position="1022"/>
    </location>
</feature>
<comment type="subcellular location">
    <subcellularLocation>
        <location evidence="1">Membrane</location>
    </subcellularLocation>
</comment>
<sequence>MDSDGCEDITRKPSIGREEGLHTATPRSVAVDTAAMLPPLAPAQAPALATTTGLFSSGSRLPNHRHKHTPSAASSVFDDSDESSDEQSLARRSARMYPRIAPAPKAVPQATAAAANDISSRLDSPLPPPAPTYRGRTVTRGLTTAPSDTASVVTVVNNAAATATMENNWALLQQLQVRQQQLQLLSAQLFAQLGLTSHQLPSVPSSASLDQQILLLQQQQLLMQQQLAASINGTKVAAAGIVGTAIVGQPTAALLPSSILGSSSYMSNMAEHVGGDVNVASSRQPQSQPQQPQPQQSQPQSQKMLVEKYLRQWSEVQPIPTVPSAAAGASPSTFTTIARGFQTLTPAAASAGLVGLAAGDPGSYNPVDASQGPAVTTAMAPPASGRTGAAVHMPASAATPIHDAPLPPSSQTCTVPDVEAVTGDTTAAQPAVTHPQPPQLTVSHNALPAVQLPTSIPVLPGGTVRWAPVVPPLQLMDVVPAVPPEAPSPASSRLQPQPFSTVIAASAQPLDVAVAMAPTPPPLQKARSPQRPIGGTVGEEVEGSGVDARPTETTSGLDDKDKDKRKDLPSDDLVAENLAGNIDAIAIFEQDEDDEDPEAEEELSPPWFRQASVLWFLSSMGVGVILLVVGVILHIRYNSTYDAFRWCYFFAAMPLLYYALSYVSAHAFMVLEWCFFRESLFYLLNVQRSALWLLFFLALLPWYQTVFRWAWCQSTSAYPRRCQQPAYVQATLIVWNLLLCLMLFCLANLLKAVLAKLLTTHFYRTAHFNKLKSALEKEYALQVLSRPRREIMSERAPAQGGQQGGDGIHHGAWYHLTSYLNYHHHHHHHHHHHSGSGGSSTVDTGGGGVGGGGGTAAAGPGADAAMVALSVVRINTGGRSGISLTRDAIPEGVEEAEDEQPRPRQPAVGTSGSGRSAADGADAALGLPQPQLPPPQPPTVPPPGMVTKATAPLTRVASSGLAAAAAAPASPPATATLSPAQLPPGSPVQPPDSNTEIADSPQRYLLQPPLQQEPPLPPPPPAGITTSLGITNGSTQLAVKQSSPKAPTCAYPTPTEHDAQIPQPPLQPLQTHVQPPSQAFQVPASLELPGARELAAHGATASGLAPGGKFGPGSSGGGWTGVASRVPEASAPGSLPLSSSLPVPPSVQFKQQQQQGAGPAVLLHKDSRGSRASKASKVSAVKTPKRAPTGALNDATSRTRKGSEALTQAMATAVVKGTQTKSDAPPPGNILNTAAQQGLRHLSDAELEKVRTAIVIKTQSALISKYTDRSDEDMAKELGRVKRFAKALFYNVLPPDSGRDYITEDDFIPFFMAAEGGGGGVLFLESQKLPSAISSPHQSKEGASVAVGGSGGAGGRSDGNTKTLTQASLTKFSVDPTRAARQRARQRAAEEAAKKAFVVFDFDNNGQVSRSEVKDAVVNIYNERRNMARSLADTDTIVQSLEFGIGGVIHFVFAAVYLLIWGVDLLTGFSTFSATVLALTFVFGNSVKNMYESMLFLFVTHPYDVGDCILVGTDMFRVKKISLLYTDMVKSTGERMYMPNTSLITQGIINWTRSKTKSESCRLVCDIGVAWDVREDMQAALRSYAKEHPGEFDGEPSCNFRELVDPLKVVLVCTWTYNFAPDDFSRLSPSRNGMLFIVQSKAREHRLHHTTYMDNPGSLD</sequence>
<feature type="compositionally biased region" description="Low complexity" evidence="6">
    <location>
        <begin position="102"/>
        <end position="115"/>
    </location>
</feature>
<feature type="compositionally biased region" description="Basic and acidic residues" evidence="6">
    <location>
        <begin position="8"/>
        <end position="21"/>
    </location>
</feature>
<feature type="region of interest" description="Disordered" evidence="6">
    <location>
        <begin position="971"/>
        <end position="1078"/>
    </location>
</feature>
<dbReference type="Gene3D" id="2.30.30.60">
    <property type="match status" value="1"/>
</dbReference>
<feature type="region of interest" description="Disordered" evidence="6">
    <location>
        <begin position="892"/>
        <end position="947"/>
    </location>
</feature>
<feature type="compositionally biased region" description="Pro residues" evidence="6">
    <location>
        <begin position="930"/>
        <end position="944"/>
    </location>
</feature>
<feature type="compositionally biased region" description="Polar residues" evidence="6">
    <location>
        <begin position="1024"/>
        <end position="1045"/>
    </location>
</feature>